<reference evidence="1 2" key="1">
    <citation type="journal article" date="2017" name="Mol. Biol. Evol.">
        <title>The 4-celled Tetrabaena socialis nuclear genome reveals the essential components for genetic control of cell number at the origin of multicellularity in the volvocine lineage.</title>
        <authorList>
            <person name="Featherston J."/>
            <person name="Arakaki Y."/>
            <person name="Hanschen E.R."/>
            <person name="Ferris P.J."/>
            <person name="Michod R.E."/>
            <person name="Olson B.J.S.C."/>
            <person name="Nozaki H."/>
            <person name="Durand P.M."/>
        </authorList>
    </citation>
    <scope>NUCLEOTIDE SEQUENCE [LARGE SCALE GENOMIC DNA]</scope>
    <source>
        <strain evidence="1 2">NIES-571</strain>
    </source>
</reference>
<accession>A0A2J8AEE6</accession>
<organism evidence="1 2">
    <name type="scientific">Tetrabaena socialis</name>
    <dbReference type="NCBI Taxonomy" id="47790"/>
    <lineage>
        <taxon>Eukaryota</taxon>
        <taxon>Viridiplantae</taxon>
        <taxon>Chlorophyta</taxon>
        <taxon>core chlorophytes</taxon>
        <taxon>Chlorophyceae</taxon>
        <taxon>CS clade</taxon>
        <taxon>Chlamydomonadales</taxon>
        <taxon>Tetrabaenaceae</taxon>
        <taxon>Tetrabaena</taxon>
    </lineage>
</organism>
<dbReference type="AlphaFoldDB" id="A0A2J8AEE6"/>
<feature type="non-terminal residue" evidence="1">
    <location>
        <position position="343"/>
    </location>
</feature>
<dbReference type="EMBL" id="PGGS01000043">
    <property type="protein sequence ID" value="PNH10900.1"/>
    <property type="molecule type" value="Genomic_DNA"/>
</dbReference>
<name>A0A2J8AEE6_9CHLO</name>
<gene>
    <name evidence="1" type="ORF">TSOC_002297</name>
</gene>
<comment type="caution">
    <text evidence="1">The sequence shown here is derived from an EMBL/GenBank/DDBJ whole genome shotgun (WGS) entry which is preliminary data.</text>
</comment>
<keyword evidence="2" id="KW-1185">Reference proteome</keyword>
<protein>
    <submittedName>
        <fullName evidence="1">Uncharacterized protein</fullName>
    </submittedName>
</protein>
<evidence type="ECO:0000313" key="2">
    <source>
        <dbReference type="Proteomes" id="UP000236333"/>
    </source>
</evidence>
<evidence type="ECO:0000313" key="1">
    <source>
        <dbReference type="EMBL" id="PNH10900.1"/>
    </source>
</evidence>
<dbReference type="Proteomes" id="UP000236333">
    <property type="component" value="Unassembled WGS sequence"/>
</dbReference>
<sequence>MPLRQSGQWLVVGAWGWGGVAWSEEDMLGLLGGMQRELRGLGCPAPAYVVQGPGTTEEQQRELGFPFGVPALLDIAQAGVAMHAPATIYTNLAAAEHLGAVLRRLRAPAERCGHYKARFRVAGSVYTLLSTKSEQHAALAFNRFRERLQQLIPACGFGPAPMNSIPSGVELSAEQSLSVERQVSAAAAVVWQERVARAAAKAAAAKLEPGAASLAPALRNLAAHQPALRNKLLQLLAALASGELPADSVLVDFALSAASNYVRWRRGQPTACRWSQRLKALFAPAWAQPSAERAVDIRDGTTSDPNIPVPSRITALRLQRAAMPAAGPFTGLSQERVAALVRR</sequence>
<proteinExistence type="predicted"/>